<dbReference type="SUPFAM" id="SSF55961">
    <property type="entry name" value="Bet v1-like"/>
    <property type="match status" value="1"/>
</dbReference>
<evidence type="ECO:0008006" key="3">
    <source>
        <dbReference type="Google" id="ProtNLM"/>
    </source>
</evidence>
<dbReference type="AlphaFoldDB" id="A0A7W8A2S5"/>
<gene>
    <name evidence="1" type="ORF">HNR40_004012</name>
</gene>
<comment type="caution">
    <text evidence="1">The sequence shown here is derived from an EMBL/GenBank/DDBJ whole genome shotgun (WGS) entry which is preliminary data.</text>
</comment>
<dbReference type="InterPro" id="IPR023393">
    <property type="entry name" value="START-like_dom_sf"/>
</dbReference>
<organism evidence="1 2">
    <name type="scientific">Nonomuraea endophytica</name>
    <dbReference type="NCBI Taxonomy" id="714136"/>
    <lineage>
        <taxon>Bacteria</taxon>
        <taxon>Bacillati</taxon>
        <taxon>Actinomycetota</taxon>
        <taxon>Actinomycetes</taxon>
        <taxon>Streptosporangiales</taxon>
        <taxon>Streptosporangiaceae</taxon>
        <taxon>Nonomuraea</taxon>
    </lineage>
</organism>
<dbReference type="PANTHER" id="PTHR39332:SF7">
    <property type="entry name" value="SRPBCC FAMILY PROTEIN"/>
    <property type="match status" value="1"/>
</dbReference>
<dbReference type="Pfam" id="PF10604">
    <property type="entry name" value="Polyketide_cyc2"/>
    <property type="match status" value="1"/>
</dbReference>
<evidence type="ECO:0000313" key="2">
    <source>
        <dbReference type="Proteomes" id="UP000568380"/>
    </source>
</evidence>
<dbReference type="Proteomes" id="UP000568380">
    <property type="component" value="Unassembled WGS sequence"/>
</dbReference>
<dbReference type="RefSeq" id="WP_184963368.1">
    <property type="nucleotide sequence ID" value="NZ_JACHIN010000005.1"/>
</dbReference>
<proteinExistence type="predicted"/>
<dbReference type="InterPro" id="IPR019587">
    <property type="entry name" value="Polyketide_cyclase/dehydratase"/>
</dbReference>
<reference evidence="1 2" key="1">
    <citation type="submission" date="2020-08" db="EMBL/GenBank/DDBJ databases">
        <title>Genomic Encyclopedia of Type Strains, Phase IV (KMG-IV): sequencing the most valuable type-strain genomes for metagenomic binning, comparative biology and taxonomic classification.</title>
        <authorList>
            <person name="Goeker M."/>
        </authorList>
    </citation>
    <scope>NUCLEOTIDE SEQUENCE [LARGE SCALE GENOMIC DNA]</scope>
    <source>
        <strain evidence="1 2">DSM 45385</strain>
    </source>
</reference>
<dbReference type="Gene3D" id="3.30.530.20">
    <property type="match status" value="1"/>
</dbReference>
<keyword evidence="2" id="KW-1185">Reference proteome</keyword>
<dbReference type="CDD" id="cd07821">
    <property type="entry name" value="PYR_PYL_RCAR_like"/>
    <property type="match status" value="1"/>
</dbReference>
<accession>A0A7W8A2S5</accession>
<dbReference type="EMBL" id="JACHIN010000005">
    <property type="protein sequence ID" value="MBB5078526.1"/>
    <property type="molecule type" value="Genomic_DNA"/>
</dbReference>
<evidence type="ECO:0000313" key="1">
    <source>
        <dbReference type="EMBL" id="MBB5078526.1"/>
    </source>
</evidence>
<protein>
    <recommendedName>
        <fullName evidence="3">SRPBCC family protein</fullName>
    </recommendedName>
</protein>
<name>A0A7W8A2S5_9ACTN</name>
<dbReference type="PANTHER" id="PTHR39332">
    <property type="entry name" value="BLL4707 PROTEIN"/>
    <property type="match status" value="1"/>
</dbReference>
<sequence>MASVRISAVVGASAATVWAALREVHDLPSLAPGFVVKSERDGERRVITFDNGAVATELVVDVDEAARRVAYAVVDSPLGLTHHHATSQVTAAGEGRCAFAWHADFLPADREPVVRAFMERGLAAVVRAHANVLD</sequence>